<evidence type="ECO:0000256" key="2">
    <source>
        <dbReference type="ARBA" id="ARBA00004496"/>
    </source>
</evidence>
<evidence type="ECO:0000256" key="3">
    <source>
        <dbReference type="ARBA" id="ARBA00005133"/>
    </source>
</evidence>
<reference evidence="10" key="1">
    <citation type="submission" date="2018-05" db="EMBL/GenBank/DDBJ databases">
        <authorList>
            <person name="Lanie J.A."/>
            <person name="Ng W.-L."/>
            <person name="Kazmierczak K.M."/>
            <person name="Andrzejewski T.M."/>
            <person name="Davidsen T.M."/>
            <person name="Wayne K.J."/>
            <person name="Tettelin H."/>
            <person name="Glass J.I."/>
            <person name="Rusch D."/>
            <person name="Podicherti R."/>
            <person name="Tsui H.-C.T."/>
            <person name="Winkler M.E."/>
        </authorList>
    </citation>
    <scope>NUCLEOTIDE SEQUENCE</scope>
</reference>
<evidence type="ECO:0000256" key="4">
    <source>
        <dbReference type="ARBA" id="ARBA00009667"/>
    </source>
</evidence>
<dbReference type="EMBL" id="UINC01001195">
    <property type="protein sequence ID" value="SUZ73962.1"/>
    <property type="molecule type" value="Genomic_DNA"/>
</dbReference>
<keyword evidence="6" id="KW-0963">Cytoplasm</keyword>
<protein>
    <recommendedName>
        <fullName evidence="5">1-(5-phosphoribosyl)-5-[(5-phosphoribosylamino)methylideneamino]imidazole-4-carboxamideisomerase</fullName>
        <ecNumber evidence="5">5.3.1.16</ecNumber>
    </recommendedName>
</protein>
<evidence type="ECO:0000256" key="8">
    <source>
        <dbReference type="ARBA" id="ARBA00023102"/>
    </source>
</evidence>
<dbReference type="GO" id="GO:0003949">
    <property type="term" value="F:1-(5-phosphoribosyl)-5-[(5-phosphoribosylamino)methylideneamino]imidazole-4-carboxamide isomerase activity"/>
    <property type="evidence" value="ECO:0007669"/>
    <property type="project" value="UniProtKB-EC"/>
</dbReference>
<evidence type="ECO:0000256" key="9">
    <source>
        <dbReference type="ARBA" id="ARBA00023235"/>
    </source>
</evidence>
<comment type="catalytic activity">
    <reaction evidence="1">
        <text>1-(5-phospho-beta-D-ribosyl)-5-[(5-phospho-beta-D-ribosylamino)methylideneamino]imidazole-4-carboxamide = 5-[(5-phospho-1-deoxy-D-ribulos-1-ylimino)methylamino]-1-(5-phospho-beta-D-ribosyl)imidazole-4-carboxamide</text>
        <dbReference type="Rhea" id="RHEA:15469"/>
        <dbReference type="ChEBI" id="CHEBI:58435"/>
        <dbReference type="ChEBI" id="CHEBI:58525"/>
        <dbReference type="EC" id="5.3.1.16"/>
    </reaction>
</comment>
<dbReference type="InterPro" id="IPR011060">
    <property type="entry name" value="RibuloseP-bd_barrel"/>
</dbReference>
<dbReference type="GO" id="GO:0000162">
    <property type="term" value="P:L-tryptophan biosynthetic process"/>
    <property type="evidence" value="ECO:0007669"/>
    <property type="project" value="TreeGrafter"/>
</dbReference>
<accession>A0A381Q3R5</accession>
<evidence type="ECO:0000256" key="1">
    <source>
        <dbReference type="ARBA" id="ARBA00000901"/>
    </source>
</evidence>
<dbReference type="CDD" id="cd04732">
    <property type="entry name" value="HisA"/>
    <property type="match status" value="1"/>
</dbReference>
<feature type="non-terminal residue" evidence="10">
    <location>
        <position position="1"/>
    </location>
</feature>
<name>A0A381Q3R5_9ZZZZ</name>
<evidence type="ECO:0000256" key="7">
    <source>
        <dbReference type="ARBA" id="ARBA00022605"/>
    </source>
</evidence>
<evidence type="ECO:0000256" key="6">
    <source>
        <dbReference type="ARBA" id="ARBA00022490"/>
    </source>
</evidence>
<dbReference type="InterPro" id="IPR023016">
    <property type="entry name" value="HisA/PriA"/>
</dbReference>
<dbReference type="GO" id="GO:0000105">
    <property type="term" value="P:L-histidine biosynthetic process"/>
    <property type="evidence" value="ECO:0007669"/>
    <property type="project" value="UniProtKB-UniPathway"/>
</dbReference>
<dbReference type="PANTHER" id="PTHR43090">
    <property type="entry name" value="1-(5-PHOSPHORIBOSYL)-5-[(5-PHOSPHORIBOSYLAMINO)METHYLIDENEAMINO] IMIDAZOLE-4-CARBOXAMIDE ISOMERASE"/>
    <property type="match status" value="1"/>
</dbReference>
<dbReference type="UniPathway" id="UPA00031">
    <property type="reaction ID" value="UER00009"/>
</dbReference>
<keyword evidence="9" id="KW-0413">Isomerase</keyword>
<dbReference type="PANTHER" id="PTHR43090:SF2">
    <property type="entry name" value="1-(5-PHOSPHORIBOSYL)-5-[(5-PHOSPHORIBOSYLAMINO)METHYLIDENEAMINO] IMIDAZOLE-4-CARBOXAMIDE ISOMERASE"/>
    <property type="match status" value="1"/>
</dbReference>
<keyword evidence="8" id="KW-0368">Histidine biosynthesis</keyword>
<sequence>VHVVDLDAARTGDPVNRQVVAEVAAALDVPVQVGGGVRSLDDARTLFDAGVSRVVMGTAAVEAPDLVDQVADLGRVAVGLDIRGEEVAVRGWTEGSGLLLTDAFELFSSRGTDAFVITQIERDGTLQGPDLEGLAAALATTEVDVVASGGVGRPSDLTDLADLAVAGRRLAGIILGRALYEGTVDLATAIQTLRDR</sequence>
<dbReference type="GO" id="GO:0005737">
    <property type="term" value="C:cytoplasm"/>
    <property type="evidence" value="ECO:0007669"/>
    <property type="project" value="UniProtKB-SubCell"/>
</dbReference>
<proteinExistence type="inferred from homology"/>
<comment type="pathway">
    <text evidence="3">Amino-acid biosynthesis; L-histidine biosynthesis; L-histidine from 5-phospho-alpha-D-ribose 1-diphosphate: step 4/9.</text>
</comment>
<dbReference type="Pfam" id="PF00977">
    <property type="entry name" value="His_biosynth"/>
    <property type="match status" value="1"/>
</dbReference>
<dbReference type="InterPro" id="IPR044524">
    <property type="entry name" value="Isoase_HisA-like"/>
</dbReference>
<organism evidence="10">
    <name type="scientific">marine metagenome</name>
    <dbReference type="NCBI Taxonomy" id="408172"/>
    <lineage>
        <taxon>unclassified sequences</taxon>
        <taxon>metagenomes</taxon>
        <taxon>ecological metagenomes</taxon>
    </lineage>
</organism>
<gene>
    <name evidence="10" type="ORF">METZ01_LOCUS26816</name>
</gene>
<comment type="subcellular location">
    <subcellularLocation>
        <location evidence="2">Cytoplasm</location>
    </subcellularLocation>
</comment>
<dbReference type="AlphaFoldDB" id="A0A381Q3R5"/>
<evidence type="ECO:0000313" key="10">
    <source>
        <dbReference type="EMBL" id="SUZ73962.1"/>
    </source>
</evidence>
<comment type="similarity">
    <text evidence="4">Belongs to the HisA/HisF family.</text>
</comment>
<keyword evidence="7" id="KW-0028">Amino-acid biosynthesis</keyword>
<dbReference type="SUPFAM" id="SSF51366">
    <property type="entry name" value="Ribulose-phoshate binding barrel"/>
    <property type="match status" value="1"/>
</dbReference>
<evidence type="ECO:0000256" key="5">
    <source>
        <dbReference type="ARBA" id="ARBA00012550"/>
    </source>
</evidence>
<dbReference type="Gene3D" id="3.20.20.70">
    <property type="entry name" value="Aldolase class I"/>
    <property type="match status" value="1"/>
</dbReference>
<dbReference type="EC" id="5.3.1.16" evidence="5"/>
<dbReference type="InterPro" id="IPR006062">
    <property type="entry name" value="His_biosynth"/>
</dbReference>
<dbReference type="InterPro" id="IPR013785">
    <property type="entry name" value="Aldolase_TIM"/>
</dbReference>